<keyword evidence="3" id="KW-1185">Reference proteome</keyword>
<accession>A0A7U3ZL91</accession>
<reference evidence="3" key="1">
    <citation type="submission" date="2011-06" db="EMBL/GenBank/DDBJ databases">
        <title>The complete genome of chromosome of Runella slithyformis DSM 19594.</title>
        <authorList>
            <consortium name="US DOE Joint Genome Institute (JGI-PGF)"/>
            <person name="Lucas S."/>
            <person name="Han J."/>
            <person name="Lapidus A."/>
            <person name="Bruce D."/>
            <person name="Goodwin L."/>
            <person name="Pitluck S."/>
            <person name="Peters L."/>
            <person name="Kyrpides N."/>
            <person name="Mavromatis K."/>
            <person name="Ivanova N."/>
            <person name="Ovchinnikova G."/>
            <person name="Zhang X."/>
            <person name="Misra M."/>
            <person name="Detter J.C."/>
            <person name="Tapia R."/>
            <person name="Han C."/>
            <person name="Land M."/>
            <person name="Hauser L."/>
            <person name="Markowitz V."/>
            <person name="Cheng J.-F."/>
            <person name="Hugenholtz P."/>
            <person name="Woyke T."/>
            <person name="Wu D."/>
            <person name="Tindall B."/>
            <person name="Faehrich R."/>
            <person name="Brambilla E."/>
            <person name="Klenk H.-P."/>
            <person name="Eisen J.A."/>
        </authorList>
    </citation>
    <scope>NUCLEOTIDE SEQUENCE [LARGE SCALE GENOMIC DNA]</scope>
    <source>
        <strain evidence="3">ATCC 29530 / DSM 19594 / LMG 11500 / NCIMB 11436 / LSU 4</strain>
    </source>
</reference>
<dbReference type="KEGG" id="rsi:Runsl_2863"/>
<organism evidence="2 3">
    <name type="scientific">Runella slithyformis (strain ATCC 29530 / DSM 19594 / LMG 11500 / NCIMB 11436 / LSU 4)</name>
    <dbReference type="NCBI Taxonomy" id="761193"/>
    <lineage>
        <taxon>Bacteria</taxon>
        <taxon>Pseudomonadati</taxon>
        <taxon>Bacteroidota</taxon>
        <taxon>Cytophagia</taxon>
        <taxon>Cytophagales</taxon>
        <taxon>Spirosomataceae</taxon>
        <taxon>Runella</taxon>
    </lineage>
</organism>
<evidence type="ECO:0000313" key="2">
    <source>
        <dbReference type="EMBL" id="AEI49251.1"/>
    </source>
</evidence>
<gene>
    <name evidence="2" type="ordered locus">Runsl_2863</name>
</gene>
<reference evidence="2 3" key="2">
    <citation type="journal article" date="2012" name="Stand. Genomic Sci.">
        <title>Complete genome sequence of the aquatic bacterium Runella slithyformis type strain (LSU 4(T)).</title>
        <authorList>
            <person name="Copeland A."/>
            <person name="Zhang X."/>
            <person name="Misra M."/>
            <person name="Lapidus A."/>
            <person name="Nolan M."/>
            <person name="Lucas S."/>
            <person name="Deshpande S."/>
            <person name="Cheng J.F."/>
            <person name="Tapia R."/>
            <person name="Goodwin L.A."/>
            <person name="Pitluck S."/>
            <person name="Liolios K."/>
            <person name="Pagani I."/>
            <person name="Ivanova N."/>
            <person name="Mikhailova N."/>
            <person name="Pati A."/>
            <person name="Chen A."/>
            <person name="Palaniappan K."/>
            <person name="Land M."/>
            <person name="Hauser L."/>
            <person name="Pan C."/>
            <person name="Jeffries C.D."/>
            <person name="Detter J.C."/>
            <person name="Brambilla E.M."/>
            <person name="Rohde M."/>
            <person name="Djao O.D."/>
            <person name="Goker M."/>
            <person name="Sikorski J."/>
            <person name="Tindall B.J."/>
            <person name="Woyke T."/>
            <person name="Bristow J."/>
            <person name="Eisen J.A."/>
            <person name="Markowitz V."/>
            <person name="Hugenholtz P."/>
            <person name="Kyrpides N.C."/>
            <person name="Klenk H.P."/>
            <person name="Mavromatis K."/>
        </authorList>
    </citation>
    <scope>NUCLEOTIDE SEQUENCE [LARGE SCALE GENOMIC DNA]</scope>
    <source>
        <strain evidence="3">ATCC 29530 / DSM 19594 / LMG 11500 / NCIMB 11436 / LSU 4</strain>
    </source>
</reference>
<evidence type="ECO:0000313" key="3">
    <source>
        <dbReference type="Proteomes" id="UP000000493"/>
    </source>
</evidence>
<dbReference type="Proteomes" id="UP000000493">
    <property type="component" value="Chromosome"/>
</dbReference>
<dbReference type="GO" id="GO:0046983">
    <property type="term" value="F:protein dimerization activity"/>
    <property type="evidence" value="ECO:0007669"/>
    <property type="project" value="InterPro"/>
</dbReference>
<dbReference type="InterPro" id="IPR011712">
    <property type="entry name" value="Sig_transdc_His_kin_sub3_dim/P"/>
</dbReference>
<dbReference type="Gene3D" id="6.10.250.2870">
    <property type="match status" value="1"/>
</dbReference>
<dbReference type="AlphaFoldDB" id="A0A7U3ZL91"/>
<keyword evidence="2" id="KW-0808">Transferase</keyword>
<sequence length="216" mass="24983">MNMTEGQEQQQTKKLMNYHHEVLESQIEVQKQAFERIGSELYDNVGQMLSVAKIYLCTLEESALNEEQQNYVKQINEIVGKTIVDLRTLIRNLEAYLANNFDFGNSLGAELQRIRKTHKDVFELIITGTPRSLGYEKEIVLFRMVQELINTLLTSVASNLRTTLHYTGEQLMILIQYEGIRINVNTIQQRTELIGGRSSFLNTKKKELKIEIPFIL</sequence>
<keyword evidence="2" id="KW-0418">Kinase</keyword>
<dbReference type="Pfam" id="PF07730">
    <property type="entry name" value="HisKA_3"/>
    <property type="match status" value="1"/>
</dbReference>
<evidence type="ECO:0000259" key="1">
    <source>
        <dbReference type="Pfam" id="PF07730"/>
    </source>
</evidence>
<proteinExistence type="predicted"/>
<protein>
    <submittedName>
        <fullName evidence="2">Signal transduction histidine kinase</fullName>
    </submittedName>
</protein>
<name>A0A7U3ZL91_RUNSL</name>
<dbReference type="EMBL" id="CP002859">
    <property type="protein sequence ID" value="AEI49251.1"/>
    <property type="molecule type" value="Genomic_DNA"/>
</dbReference>
<dbReference type="GO" id="GO:0016020">
    <property type="term" value="C:membrane"/>
    <property type="evidence" value="ECO:0007669"/>
    <property type="project" value="InterPro"/>
</dbReference>
<feature type="domain" description="Signal transduction histidine kinase subgroup 3 dimerisation and phosphoacceptor" evidence="1">
    <location>
        <begin position="35"/>
        <end position="94"/>
    </location>
</feature>
<dbReference type="GO" id="GO:0000155">
    <property type="term" value="F:phosphorelay sensor kinase activity"/>
    <property type="evidence" value="ECO:0007669"/>
    <property type="project" value="InterPro"/>
</dbReference>